<keyword evidence="2" id="KW-1185">Reference proteome</keyword>
<dbReference type="RefSeq" id="WP_160753937.1">
    <property type="nucleotide sequence ID" value="NZ_WTYA01000010.1"/>
</dbReference>
<sequence>MNHFHILRGALIAFGMIGLSAVNGQQPNPSQMKGIQHFTLHNVHAAGPLLTAGKASGDDGKMHLLAGIRLEKPLAHGVTTIAVTVTRNEPSPQVQTELGIHSGHARTVYSVDVTCPTVNVIAMHGKTNAFGEDCRFNGYEAPH</sequence>
<dbReference type="OrthoDB" id="9204557at2"/>
<protein>
    <submittedName>
        <fullName evidence="1">Uncharacterized protein</fullName>
    </submittedName>
</protein>
<name>A0A845AJ46_9SPHN</name>
<evidence type="ECO:0000313" key="1">
    <source>
        <dbReference type="EMBL" id="MXP29634.1"/>
    </source>
</evidence>
<dbReference type="EMBL" id="WTYA01000010">
    <property type="protein sequence ID" value="MXP29634.1"/>
    <property type="molecule type" value="Genomic_DNA"/>
</dbReference>
<dbReference type="AlphaFoldDB" id="A0A845AJ46"/>
<proteinExistence type="predicted"/>
<gene>
    <name evidence="1" type="ORF">GRI58_12490</name>
</gene>
<organism evidence="1 2">
    <name type="scientific">Qipengyuania algicida</name>
    <dbReference type="NCBI Taxonomy" id="1836209"/>
    <lineage>
        <taxon>Bacteria</taxon>
        <taxon>Pseudomonadati</taxon>
        <taxon>Pseudomonadota</taxon>
        <taxon>Alphaproteobacteria</taxon>
        <taxon>Sphingomonadales</taxon>
        <taxon>Erythrobacteraceae</taxon>
        <taxon>Qipengyuania</taxon>
    </lineage>
</organism>
<dbReference type="Proteomes" id="UP000439780">
    <property type="component" value="Unassembled WGS sequence"/>
</dbReference>
<comment type="caution">
    <text evidence="1">The sequence shown here is derived from an EMBL/GenBank/DDBJ whole genome shotgun (WGS) entry which is preliminary data.</text>
</comment>
<accession>A0A845AJ46</accession>
<evidence type="ECO:0000313" key="2">
    <source>
        <dbReference type="Proteomes" id="UP000439780"/>
    </source>
</evidence>
<reference evidence="1 2" key="1">
    <citation type="submission" date="2019-12" db="EMBL/GenBank/DDBJ databases">
        <title>Genomic-based taxomic classification of the family Erythrobacteraceae.</title>
        <authorList>
            <person name="Xu L."/>
        </authorList>
    </citation>
    <scope>NUCLEOTIDE SEQUENCE [LARGE SCALE GENOMIC DNA]</scope>
    <source>
        <strain evidence="1 2">KEMB 9005-328</strain>
    </source>
</reference>